<dbReference type="PROSITE" id="PS51257">
    <property type="entry name" value="PROKAR_LIPOPROTEIN"/>
    <property type="match status" value="1"/>
</dbReference>
<evidence type="ECO:0000256" key="2">
    <source>
        <dbReference type="RuleBase" id="RU362097"/>
    </source>
</evidence>
<proteinExistence type="inferred from homology"/>
<dbReference type="Proteomes" id="UP001595935">
    <property type="component" value="Unassembled WGS sequence"/>
</dbReference>
<dbReference type="NCBIfam" id="TIGR01845">
    <property type="entry name" value="outer_NodT"/>
    <property type="match status" value="1"/>
</dbReference>
<dbReference type="SUPFAM" id="SSF56954">
    <property type="entry name" value="Outer membrane efflux proteins (OEP)"/>
    <property type="match status" value="1"/>
</dbReference>
<protein>
    <submittedName>
        <fullName evidence="3">TolC family protein</fullName>
    </submittedName>
</protein>
<keyword evidence="2" id="KW-1134">Transmembrane beta strand</keyword>
<evidence type="ECO:0000313" key="3">
    <source>
        <dbReference type="EMBL" id="MFC4748017.1"/>
    </source>
</evidence>
<dbReference type="Pfam" id="PF02321">
    <property type="entry name" value="OEP"/>
    <property type="match status" value="2"/>
</dbReference>
<keyword evidence="2" id="KW-0449">Lipoprotein</keyword>
<organism evidence="3 4">
    <name type="scientific">Flavobacterium branchiicola</name>
    <dbReference type="NCBI Taxonomy" id="1114875"/>
    <lineage>
        <taxon>Bacteria</taxon>
        <taxon>Pseudomonadati</taxon>
        <taxon>Bacteroidota</taxon>
        <taxon>Flavobacteriia</taxon>
        <taxon>Flavobacteriales</taxon>
        <taxon>Flavobacteriaceae</taxon>
        <taxon>Flavobacterium</taxon>
    </lineage>
</organism>
<keyword evidence="2" id="KW-0472">Membrane</keyword>
<comment type="similarity">
    <text evidence="1 2">Belongs to the outer membrane factor (OMF) (TC 1.B.17) family.</text>
</comment>
<name>A0ABV9PDC8_9FLAO</name>
<sequence length="479" mass="53065">MYKFKTYQYGVALGLCLVVASCKAPVAETATASAPVPESFGATATQDTTNTSTLQWRSFFKDQNLVDLIDVALKNNQELNMTLQEIEIAKNDVRVRKGLLLPQVGIRAGAGVEKVGRYTSQGAGDATTEIKPGVETPDPLGDFTIAAYANWEVDIWKKLRNSKKAALNRYLATVEGKNFVVTNLIAEIADSYYELLALDSQLDIVKQTITLQSNALEIVKIQKQAARATELGVQKFQAEVLTSKSMEFDILQQIKEAENKINFLLGRYPQEIKRTNSNFLTLLPASVSAGIPSQMLMNRPDVKQAELQLIAAKLDVKVARAEFYPSLDISAAFGVQAFKPSYLFTFPESLLYSLAGDLAAPLINRNAIKAEFASANARQLQALYNYDKTILNAYLEVSNQLSKIDNLQKGYDLKSQQVDALNKSIDVSNDLFKSARVDYFEVLMTQRDALESKLELIDTKKEQLNAAVHVYRDLGGGWK</sequence>
<gene>
    <name evidence="3" type="ORF">ACFO5S_11200</name>
</gene>
<evidence type="ECO:0000256" key="1">
    <source>
        <dbReference type="ARBA" id="ARBA00007613"/>
    </source>
</evidence>
<dbReference type="PANTHER" id="PTHR30203">
    <property type="entry name" value="OUTER MEMBRANE CATION EFFLUX PROTEIN"/>
    <property type="match status" value="1"/>
</dbReference>
<dbReference type="InterPro" id="IPR003423">
    <property type="entry name" value="OMP_efflux"/>
</dbReference>
<keyword evidence="4" id="KW-1185">Reference proteome</keyword>
<comment type="caution">
    <text evidence="3">The sequence shown here is derived from an EMBL/GenBank/DDBJ whole genome shotgun (WGS) entry which is preliminary data.</text>
</comment>
<feature type="signal peptide" evidence="2">
    <location>
        <begin position="1"/>
        <end position="26"/>
    </location>
</feature>
<dbReference type="Gene3D" id="1.20.1600.10">
    <property type="entry name" value="Outer membrane efflux proteins (OEP)"/>
    <property type="match status" value="1"/>
</dbReference>
<dbReference type="Gene3D" id="2.20.200.10">
    <property type="entry name" value="Outer membrane efflux proteins (OEP)"/>
    <property type="match status" value="1"/>
</dbReference>
<keyword evidence="2" id="KW-0564">Palmitate</keyword>
<evidence type="ECO:0000313" key="4">
    <source>
        <dbReference type="Proteomes" id="UP001595935"/>
    </source>
</evidence>
<feature type="chain" id="PRO_5044971389" evidence="2">
    <location>
        <begin position="27"/>
        <end position="479"/>
    </location>
</feature>
<comment type="subcellular location">
    <subcellularLocation>
        <location evidence="2">Cell membrane</location>
        <topology evidence="2">Lipid-anchor</topology>
    </subcellularLocation>
</comment>
<keyword evidence="2" id="KW-0812">Transmembrane</keyword>
<dbReference type="RefSeq" id="WP_213258012.1">
    <property type="nucleotide sequence ID" value="NZ_JAGYWA010000004.1"/>
</dbReference>
<keyword evidence="2" id="KW-0732">Signal</keyword>
<dbReference type="EMBL" id="JBHSGV010000004">
    <property type="protein sequence ID" value="MFC4748017.1"/>
    <property type="molecule type" value="Genomic_DNA"/>
</dbReference>
<accession>A0ABV9PDC8</accession>
<reference evidence="4" key="1">
    <citation type="journal article" date="2019" name="Int. J. Syst. Evol. Microbiol.">
        <title>The Global Catalogue of Microorganisms (GCM) 10K type strain sequencing project: providing services to taxonomists for standard genome sequencing and annotation.</title>
        <authorList>
            <consortium name="The Broad Institute Genomics Platform"/>
            <consortium name="The Broad Institute Genome Sequencing Center for Infectious Disease"/>
            <person name="Wu L."/>
            <person name="Ma J."/>
        </authorList>
    </citation>
    <scope>NUCLEOTIDE SEQUENCE [LARGE SCALE GENOMIC DNA]</scope>
    <source>
        <strain evidence="4">WYCCWR 13023</strain>
    </source>
</reference>
<dbReference type="PANTHER" id="PTHR30203:SF30">
    <property type="entry name" value="OUTER MEMBRANE PROTEIN-RELATED"/>
    <property type="match status" value="1"/>
</dbReference>
<dbReference type="InterPro" id="IPR010131">
    <property type="entry name" value="MdtP/NodT-like"/>
</dbReference>